<reference evidence="2 3" key="1">
    <citation type="submission" date="2017-01" db="EMBL/GenBank/DDBJ databases">
        <authorList>
            <person name="Erauso G."/>
        </authorList>
    </citation>
    <scope>NUCLEOTIDE SEQUENCE [LARGE SCALE GENOMIC DNA]</scope>
    <source>
        <strain evidence="2">MESINF1</strain>
    </source>
</reference>
<organism evidence="2 3">
    <name type="scientific">Mesotoga infera</name>
    <dbReference type="NCBI Taxonomy" id="1236046"/>
    <lineage>
        <taxon>Bacteria</taxon>
        <taxon>Thermotogati</taxon>
        <taxon>Thermotogota</taxon>
        <taxon>Thermotogae</taxon>
        <taxon>Kosmotogales</taxon>
        <taxon>Kosmotogaceae</taxon>
        <taxon>Mesotoga</taxon>
    </lineage>
</organism>
<name>A0A7Z7LDS0_9BACT</name>
<proteinExistence type="predicted"/>
<protein>
    <submittedName>
        <fullName evidence="2">Transcriptional regulator, XRE family</fullName>
    </submittedName>
</protein>
<dbReference type="GO" id="GO:0003677">
    <property type="term" value="F:DNA binding"/>
    <property type="evidence" value="ECO:0007669"/>
    <property type="project" value="InterPro"/>
</dbReference>
<feature type="domain" description="HTH cro/C1-type" evidence="1">
    <location>
        <begin position="8"/>
        <end position="58"/>
    </location>
</feature>
<dbReference type="Pfam" id="PF01381">
    <property type="entry name" value="HTH_3"/>
    <property type="match status" value="1"/>
</dbReference>
<dbReference type="Gene3D" id="1.10.260.40">
    <property type="entry name" value="lambda repressor-like DNA-binding domains"/>
    <property type="match status" value="1"/>
</dbReference>
<dbReference type="InterPro" id="IPR010982">
    <property type="entry name" value="Lambda_DNA-bd_dom_sf"/>
</dbReference>
<dbReference type="RefSeq" id="WP_169698532.1">
    <property type="nucleotide sequence ID" value="NZ_LS974202.1"/>
</dbReference>
<dbReference type="InterPro" id="IPR001387">
    <property type="entry name" value="Cro/C1-type_HTH"/>
</dbReference>
<keyword evidence="3" id="KW-1185">Reference proteome</keyword>
<sequence>MDLFLDERLRNRFTQKQLADAIGKTQQYISAIEKGKIVPPFREADRLARYMGVPVERIFNCYVRVSKLPTFRDLMYLYSEGYDIGAYEVEEV</sequence>
<dbReference type="KEGG" id="minf:MESINF_0691"/>
<dbReference type="CDD" id="cd00093">
    <property type="entry name" value="HTH_XRE"/>
    <property type="match status" value="1"/>
</dbReference>
<dbReference type="Proteomes" id="UP000250796">
    <property type="component" value="Chromosome MESINF"/>
</dbReference>
<gene>
    <name evidence="2" type="ORF">MESINF_0691</name>
</gene>
<evidence type="ECO:0000313" key="2">
    <source>
        <dbReference type="EMBL" id="SSC12140.1"/>
    </source>
</evidence>
<evidence type="ECO:0000313" key="3">
    <source>
        <dbReference type="Proteomes" id="UP000250796"/>
    </source>
</evidence>
<dbReference type="EMBL" id="LS974202">
    <property type="protein sequence ID" value="SSC12140.1"/>
    <property type="molecule type" value="Genomic_DNA"/>
</dbReference>
<dbReference type="PROSITE" id="PS50943">
    <property type="entry name" value="HTH_CROC1"/>
    <property type="match status" value="1"/>
</dbReference>
<dbReference type="SUPFAM" id="SSF47413">
    <property type="entry name" value="lambda repressor-like DNA-binding domains"/>
    <property type="match status" value="1"/>
</dbReference>
<dbReference type="AlphaFoldDB" id="A0A7Z7LDS0"/>
<evidence type="ECO:0000259" key="1">
    <source>
        <dbReference type="PROSITE" id="PS50943"/>
    </source>
</evidence>
<accession>A0A7Z7LDS0</accession>
<dbReference type="SMART" id="SM00530">
    <property type="entry name" value="HTH_XRE"/>
    <property type="match status" value="1"/>
</dbReference>